<evidence type="ECO:0000256" key="1">
    <source>
        <dbReference type="SAM" id="Coils"/>
    </source>
</evidence>
<dbReference type="EMBL" id="CP063164">
    <property type="protein sequence ID" value="QOR62421.1"/>
    <property type="molecule type" value="Genomic_DNA"/>
</dbReference>
<keyword evidence="1" id="KW-0175">Coiled coil</keyword>
<protein>
    <recommendedName>
        <fullName evidence="4">Porin</fullName>
    </recommendedName>
</protein>
<accession>A0A7M1S630</accession>
<evidence type="ECO:0000313" key="3">
    <source>
        <dbReference type="Proteomes" id="UP000595074"/>
    </source>
</evidence>
<reference evidence="2 3" key="1">
    <citation type="submission" date="2020-10" db="EMBL/GenBank/DDBJ databases">
        <title>The genome of sulfurovum sp.</title>
        <authorList>
            <person name="Xie S."/>
            <person name="Shao Z."/>
            <person name="Jiang L."/>
        </authorList>
    </citation>
    <scope>NUCLEOTIDE SEQUENCE [LARGE SCALE GENOMIC DNA]</scope>
    <source>
        <strain evidence="2 3">ST-419</strain>
    </source>
</reference>
<dbReference type="Proteomes" id="UP000595074">
    <property type="component" value="Chromosome"/>
</dbReference>
<gene>
    <name evidence="2" type="ORF">IMZ28_02795</name>
</gene>
<evidence type="ECO:0000313" key="2">
    <source>
        <dbReference type="EMBL" id="QOR62421.1"/>
    </source>
</evidence>
<dbReference type="SUPFAM" id="SSF56935">
    <property type="entry name" value="Porins"/>
    <property type="match status" value="1"/>
</dbReference>
<sequence length="411" mass="45627">MKRTMSTLNIAAILVTGANAVTLEERVAVLEEKNKTLTEEVLATQTEGFTLVDTQKTYNGMGPAASKVYFSKNPLSIGGYGEMYYANPEGKDDYADVYRFITYFGYKFSDNVILNAEIEFEHGANAEDGGEVVLEFMYLDFLWKEEVNFRLGHVLVPMGLINLRHEPVLFNTVQRPEVEKYLLPSTWHENGALVYGRFGDSGLEYTAGVVNALNLNNDNTISADKSWIRDGRQGSHAKAPFDPAFVGRVDYTGINGLLLGASVYYGEASNLKDDASDISGLTTTMFDVHANYENGPFRVYGLYTQTNLDNAEKLGSGAAEKGSGYYVNLSYDAGSVTEIGYKMPFFIQYEEFNPVESSVDGLNEDKYKTKTTTIGMNFFPVDQAVLKVDYAMKEVNNESQDLFSIGLGFVF</sequence>
<dbReference type="InterPro" id="IPR023614">
    <property type="entry name" value="Porin_dom_sf"/>
</dbReference>
<dbReference type="Gene3D" id="2.40.160.10">
    <property type="entry name" value="Porin"/>
    <property type="match status" value="1"/>
</dbReference>
<proteinExistence type="predicted"/>
<keyword evidence="3" id="KW-1185">Reference proteome</keyword>
<dbReference type="KEGG" id="sinu:IMZ28_02795"/>
<organism evidence="2 3">
    <name type="scientific">Sulfurovum indicum</name>
    <dbReference type="NCBI Taxonomy" id="2779528"/>
    <lineage>
        <taxon>Bacteria</taxon>
        <taxon>Pseudomonadati</taxon>
        <taxon>Campylobacterota</taxon>
        <taxon>Epsilonproteobacteria</taxon>
        <taxon>Campylobacterales</taxon>
        <taxon>Sulfurovaceae</taxon>
        <taxon>Sulfurovum</taxon>
    </lineage>
</organism>
<name>A0A7M1S630_9BACT</name>
<dbReference type="RefSeq" id="WP_197549194.1">
    <property type="nucleotide sequence ID" value="NZ_CP063164.1"/>
</dbReference>
<dbReference type="AlphaFoldDB" id="A0A7M1S630"/>
<evidence type="ECO:0008006" key="4">
    <source>
        <dbReference type="Google" id="ProtNLM"/>
    </source>
</evidence>
<feature type="coiled-coil region" evidence="1">
    <location>
        <begin position="20"/>
        <end position="47"/>
    </location>
</feature>